<evidence type="ECO:0000259" key="2">
    <source>
        <dbReference type="Pfam" id="PF00462"/>
    </source>
</evidence>
<dbReference type="PROSITE" id="PS51354">
    <property type="entry name" value="GLUTAREDOXIN_2"/>
    <property type="match status" value="1"/>
</dbReference>
<dbReference type="AlphaFoldDB" id="A0A813JDD5"/>
<evidence type="ECO:0000256" key="1">
    <source>
        <dbReference type="SAM" id="SignalP"/>
    </source>
</evidence>
<reference evidence="3" key="1">
    <citation type="submission" date="2021-02" db="EMBL/GenBank/DDBJ databases">
        <authorList>
            <person name="Dougan E. K."/>
            <person name="Rhodes N."/>
            <person name="Thang M."/>
            <person name="Chan C."/>
        </authorList>
    </citation>
    <scope>NUCLEOTIDE SEQUENCE</scope>
</reference>
<dbReference type="InterPro" id="IPR002109">
    <property type="entry name" value="Glutaredoxin"/>
</dbReference>
<dbReference type="InterPro" id="IPR014025">
    <property type="entry name" value="Glutaredoxin_subgr"/>
</dbReference>
<proteinExistence type="predicted"/>
<comment type="caution">
    <text evidence="3">The sequence shown here is derived from an EMBL/GenBank/DDBJ whole genome shotgun (WGS) entry which is preliminary data.</text>
</comment>
<dbReference type="SUPFAM" id="SSF52833">
    <property type="entry name" value="Thioredoxin-like"/>
    <property type="match status" value="1"/>
</dbReference>
<gene>
    <name evidence="3" type="ORF">PGLA2088_LOCUS19686</name>
</gene>
<dbReference type="GO" id="GO:0015038">
    <property type="term" value="F:glutathione disulfide oxidoreductase activity"/>
    <property type="evidence" value="ECO:0007669"/>
    <property type="project" value="TreeGrafter"/>
</dbReference>
<dbReference type="Proteomes" id="UP000626109">
    <property type="component" value="Unassembled WGS sequence"/>
</dbReference>
<feature type="domain" description="Glutaredoxin" evidence="2">
    <location>
        <begin position="119"/>
        <end position="176"/>
    </location>
</feature>
<dbReference type="PANTHER" id="PTHR45694">
    <property type="entry name" value="GLUTAREDOXIN 2"/>
    <property type="match status" value="1"/>
</dbReference>
<organism evidence="3 4">
    <name type="scientific">Polarella glacialis</name>
    <name type="common">Dinoflagellate</name>
    <dbReference type="NCBI Taxonomy" id="89957"/>
    <lineage>
        <taxon>Eukaryota</taxon>
        <taxon>Sar</taxon>
        <taxon>Alveolata</taxon>
        <taxon>Dinophyceae</taxon>
        <taxon>Suessiales</taxon>
        <taxon>Suessiaceae</taxon>
        <taxon>Polarella</taxon>
    </lineage>
</organism>
<dbReference type="GO" id="GO:0005737">
    <property type="term" value="C:cytoplasm"/>
    <property type="evidence" value="ECO:0007669"/>
    <property type="project" value="TreeGrafter"/>
</dbReference>
<dbReference type="PANTHER" id="PTHR45694:SF18">
    <property type="entry name" value="GLUTAREDOXIN-1-RELATED"/>
    <property type="match status" value="1"/>
</dbReference>
<name>A0A813JDD5_POLGL</name>
<feature type="chain" id="PRO_5032896186" description="Glutaredoxin domain-containing protein" evidence="1">
    <location>
        <begin position="30"/>
        <end position="202"/>
    </location>
</feature>
<dbReference type="Pfam" id="PF00462">
    <property type="entry name" value="Glutaredoxin"/>
    <property type="match status" value="1"/>
</dbReference>
<protein>
    <recommendedName>
        <fullName evidence="2">Glutaredoxin domain-containing protein</fullName>
    </recommendedName>
</protein>
<dbReference type="PRINTS" id="PR00160">
    <property type="entry name" value="GLUTAREDOXIN"/>
</dbReference>
<dbReference type="EMBL" id="CAJNNW010025182">
    <property type="protein sequence ID" value="CAE8676056.1"/>
    <property type="molecule type" value="Genomic_DNA"/>
</dbReference>
<keyword evidence="1" id="KW-0732">Signal</keyword>
<dbReference type="GO" id="GO:0034599">
    <property type="term" value="P:cellular response to oxidative stress"/>
    <property type="evidence" value="ECO:0007669"/>
    <property type="project" value="TreeGrafter"/>
</dbReference>
<accession>A0A813JDD5</accession>
<dbReference type="Gene3D" id="3.40.30.10">
    <property type="entry name" value="Glutaredoxin"/>
    <property type="match status" value="1"/>
</dbReference>
<feature type="signal peptide" evidence="1">
    <location>
        <begin position="1"/>
        <end position="29"/>
    </location>
</feature>
<evidence type="ECO:0000313" key="4">
    <source>
        <dbReference type="Proteomes" id="UP000626109"/>
    </source>
</evidence>
<feature type="non-terminal residue" evidence="3">
    <location>
        <position position="1"/>
    </location>
</feature>
<sequence>TMATVNAGLRNACVFAGAVALTCWQGSLCFSQGPTASNAGLLRSTHKAEGGQGGASRATSSHGASSTQALVGFGVATAALALGAARRRGSDSKSRSQRLGVVGRLCNMEEEVSGNDMVAFISSACPYCRQAVQALKDAGFTPKVIEAGKGSAIRKELESKTGSSSVPKVWVKGNFVGGCNDGGLGGVLPLLKNGKIQELMTA</sequence>
<dbReference type="InterPro" id="IPR036249">
    <property type="entry name" value="Thioredoxin-like_sf"/>
</dbReference>
<evidence type="ECO:0000313" key="3">
    <source>
        <dbReference type="EMBL" id="CAE8676056.1"/>
    </source>
</evidence>